<reference evidence="2 3" key="1">
    <citation type="submission" date="2018-08" db="EMBL/GenBank/DDBJ databases">
        <title>Whole genome sequence analysis of Dermacoccus abyssi bacteria isolated from Deep Mariana trench Micromonospora spp reveals genes involved in the environmental adaptation and production of secondary metabolites.</title>
        <authorList>
            <person name="Abdel-Mageed W.M."/>
            <person name="Lehri B."/>
            <person name="Nouioui I."/>
            <person name="Goodfellow I."/>
            <person name="Jaspars M."/>
            <person name="Karlyshev A."/>
        </authorList>
    </citation>
    <scope>NUCLEOTIDE SEQUENCE [LARGE SCALE GENOMIC DNA]</scope>
    <source>
        <strain evidence="2 3">MT1.1</strain>
    </source>
</reference>
<evidence type="ECO:0000313" key="2">
    <source>
        <dbReference type="EMBL" id="RHW46649.1"/>
    </source>
</evidence>
<dbReference type="AlphaFoldDB" id="A0A417Z7P3"/>
<comment type="caution">
    <text evidence="2">The sequence shown here is derived from an EMBL/GenBank/DDBJ whole genome shotgun (WGS) entry which is preliminary data.</text>
</comment>
<dbReference type="EMBL" id="QWLM01000004">
    <property type="protein sequence ID" value="RHW46649.1"/>
    <property type="molecule type" value="Genomic_DNA"/>
</dbReference>
<organism evidence="2 3">
    <name type="scientific">Dermacoccus abyssi</name>
    <dbReference type="NCBI Taxonomy" id="322596"/>
    <lineage>
        <taxon>Bacteria</taxon>
        <taxon>Bacillati</taxon>
        <taxon>Actinomycetota</taxon>
        <taxon>Actinomycetes</taxon>
        <taxon>Micrococcales</taxon>
        <taxon>Dermacoccaceae</taxon>
        <taxon>Dermacoccus</taxon>
    </lineage>
</organism>
<sequence length="342" mass="37743">MFGYQRDCPVTLILEHSRCPQGSCSTPPVSSTVGRMTHRHRDVSALGRELASSAYGVLSRRRLALVGVDRFDVRTQIRLGRWEPLGHHSLRVVDVAWNDVRSPIVAAAFDAAPTAWADGVSALLLAGLSGWRSNCIDLAMPATASARSTPEVRHHRVTVTPLRWPHPIPRAHEAIAAVRAAAWAETDRQAAALLSMSVQQRLVHAPRMTQALDLLPKLRRRAFIRDVIADISGGSESMGELDFVAECRRRGLPIPDRQVLKPGPRGRMYLDVVWEAARLCVEIDGAHHYVGDVPMADALRQNEIAMGGLTVMRIPRLALRVSPEPFFAQIQRYLSAHGCVRA</sequence>
<evidence type="ECO:0000259" key="1">
    <source>
        <dbReference type="Pfam" id="PF04480"/>
    </source>
</evidence>
<protein>
    <submittedName>
        <fullName evidence="2">DUF559 domain-containing protein</fullName>
    </submittedName>
</protein>
<feature type="domain" description="DUF559" evidence="1">
    <location>
        <begin position="266"/>
        <end position="333"/>
    </location>
</feature>
<gene>
    <name evidence="2" type="ORF">D1832_05295</name>
</gene>
<dbReference type="Proteomes" id="UP000285376">
    <property type="component" value="Unassembled WGS sequence"/>
</dbReference>
<proteinExistence type="predicted"/>
<name>A0A417Z7P3_9MICO</name>
<dbReference type="Pfam" id="PF04480">
    <property type="entry name" value="DUF559"/>
    <property type="match status" value="1"/>
</dbReference>
<accession>A0A417Z7P3</accession>
<evidence type="ECO:0000313" key="3">
    <source>
        <dbReference type="Proteomes" id="UP000285376"/>
    </source>
</evidence>
<dbReference type="InterPro" id="IPR007569">
    <property type="entry name" value="DUF559"/>
</dbReference>